<sequence>MGSPPAWPEAATAVAEPPACHEEAEACEAQPASARAAALITAPTASRVRDIAGSEGALRYFRRSHTLVIPGRAQPPAFSPWHEPGSTAARHFYTVN</sequence>
<reference evidence="2" key="1">
    <citation type="journal article" date="2019" name="Int. J. Syst. Evol. Microbiol.">
        <title>The Global Catalogue of Microorganisms (GCM) 10K type strain sequencing project: providing services to taxonomists for standard genome sequencing and annotation.</title>
        <authorList>
            <consortium name="The Broad Institute Genomics Platform"/>
            <consortium name="The Broad Institute Genome Sequencing Center for Infectious Disease"/>
            <person name="Wu L."/>
            <person name="Ma J."/>
        </authorList>
    </citation>
    <scope>NUCLEOTIDE SEQUENCE [LARGE SCALE GENOMIC DNA]</scope>
    <source>
        <strain evidence="2">JCM 17441</strain>
    </source>
</reference>
<dbReference type="EMBL" id="BAABAT010000001">
    <property type="protein sequence ID" value="GAA4244198.1"/>
    <property type="molecule type" value="Genomic_DNA"/>
</dbReference>
<gene>
    <name evidence="1" type="ORF">GCM10022255_006340</name>
</gene>
<proteinExistence type="predicted"/>
<evidence type="ECO:0000313" key="1">
    <source>
        <dbReference type="EMBL" id="GAA4244198.1"/>
    </source>
</evidence>
<accession>A0ABP8CW98</accession>
<organism evidence="1 2">
    <name type="scientific">Dactylosporangium darangshiense</name>
    <dbReference type="NCBI Taxonomy" id="579108"/>
    <lineage>
        <taxon>Bacteria</taxon>
        <taxon>Bacillati</taxon>
        <taxon>Actinomycetota</taxon>
        <taxon>Actinomycetes</taxon>
        <taxon>Micromonosporales</taxon>
        <taxon>Micromonosporaceae</taxon>
        <taxon>Dactylosporangium</taxon>
    </lineage>
</organism>
<name>A0ABP8CW98_9ACTN</name>
<dbReference type="Proteomes" id="UP001500620">
    <property type="component" value="Unassembled WGS sequence"/>
</dbReference>
<protein>
    <submittedName>
        <fullName evidence="1">Uncharacterized protein</fullName>
    </submittedName>
</protein>
<keyword evidence="2" id="KW-1185">Reference proteome</keyword>
<evidence type="ECO:0000313" key="2">
    <source>
        <dbReference type="Proteomes" id="UP001500620"/>
    </source>
</evidence>
<comment type="caution">
    <text evidence="1">The sequence shown here is derived from an EMBL/GenBank/DDBJ whole genome shotgun (WGS) entry which is preliminary data.</text>
</comment>